<dbReference type="PANTHER" id="PTHR11306:SF0">
    <property type="entry name" value="PHOSPHATIDYLGLYCEROL_PHOSPHATIDYLINOSITOL TRANSFER PROTEIN"/>
    <property type="match status" value="1"/>
</dbReference>
<keyword evidence="10" id="KW-1185">Reference proteome</keyword>
<dbReference type="GO" id="GO:0032934">
    <property type="term" value="F:sterol binding"/>
    <property type="evidence" value="ECO:0007669"/>
    <property type="project" value="InterPro"/>
</dbReference>
<name>A0A8H7PHP7_MORIS</name>
<dbReference type="Proteomes" id="UP000654370">
    <property type="component" value="Unassembled WGS sequence"/>
</dbReference>
<evidence type="ECO:0000256" key="5">
    <source>
        <dbReference type="ARBA" id="ARBA00022448"/>
    </source>
</evidence>
<evidence type="ECO:0000313" key="9">
    <source>
        <dbReference type="EMBL" id="KAG2174192.1"/>
    </source>
</evidence>
<feature type="non-terminal residue" evidence="9">
    <location>
        <position position="1"/>
    </location>
</feature>
<sequence>ATYAASFGQQLLSDEYDAYDIPDNLKLCGDKNDLLEVQDIKIDPNPPRKGEDMHVEFKGYLKEQVGEGAQIDVIVKYGAVRLLHKVFDLCEQAPQVDKECPIEKGEVTANKTVTLPKDIPPGRYTVQARLTTQDERDITCLIGQMTFKL</sequence>
<comment type="subunit">
    <text evidence="3">Monomer.</text>
</comment>
<dbReference type="SMART" id="SM00737">
    <property type="entry name" value="ML"/>
    <property type="match status" value="1"/>
</dbReference>
<evidence type="ECO:0000256" key="1">
    <source>
        <dbReference type="ARBA" id="ARBA00002053"/>
    </source>
</evidence>
<gene>
    <name evidence="9" type="ORF">INT43_004213</name>
</gene>
<organism evidence="9 10">
    <name type="scientific">Mortierella isabellina</name>
    <name type="common">Filamentous fungus</name>
    <name type="synonym">Umbelopsis isabellina</name>
    <dbReference type="NCBI Taxonomy" id="91625"/>
    <lineage>
        <taxon>Eukaryota</taxon>
        <taxon>Fungi</taxon>
        <taxon>Fungi incertae sedis</taxon>
        <taxon>Mucoromycota</taxon>
        <taxon>Mucoromycotina</taxon>
        <taxon>Umbelopsidomycetes</taxon>
        <taxon>Umbelopsidales</taxon>
        <taxon>Umbelopsidaceae</taxon>
        <taxon>Umbelopsis</taxon>
    </lineage>
</organism>
<dbReference type="Gene3D" id="2.70.220.10">
    <property type="entry name" value="Ganglioside GM2 activator"/>
    <property type="match status" value="1"/>
</dbReference>
<dbReference type="InterPro" id="IPR014756">
    <property type="entry name" value="Ig_E-set"/>
</dbReference>
<dbReference type="InterPro" id="IPR039670">
    <property type="entry name" value="NPC2-like"/>
</dbReference>
<evidence type="ECO:0000256" key="6">
    <source>
        <dbReference type="ARBA" id="ARBA00022729"/>
    </source>
</evidence>
<dbReference type="InterPro" id="IPR036846">
    <property type="entry name" value="GM2-AP_sf"/>
</dbReference>
<evidence type="ECO:0000256" key="2">
    <source>
        <dbReference type="ARBA" id="ARBA00006370"/>
    </source>
</evidence>
<dbReference type="InterPro" id="IPR033917">
    <property type="entry name" value="ML_PG-PI_TP"/>
</dbReference>
<comment type="caution">
    <text evidence="9">The sequence shown here is derived from an EMBL/GenBank/DDBJ whole genome shotgun (WGS) entry which is preliminary data.</text>
</comment>
<feature type="domain" description="MD-2-related lipid-recognition" evidence="8">
    <location>
        <begin position="25"/>
        <end position="145"/>
    </location>
</feature>
<dbReference type="Pfam" id="PF02221">
    <property type="entry name" value="E1_DerP2_DerF2"/>
    <property type="match status" value="1"/>
</dbReference>
<dbReference type="SUPFAM" id="SSF81296">
    <property type="entry name" value="E set domains"/>
    <property type="match status" value="1"/>
</dbReference>
<evidence type="ECO:0000259" key="8">
    <source>
        <dbReference type="SMART" id="SM00737"/>
    </source>
</evidence>
<comment type="function">
    <text evidence="1">Catalyzes the intermembrane transfer of phosphatidylglycerol and phosphatidylinositol.</text>
</comment>
<protein>
    <recommendedName>
        <fullName evidence="4">Phosphatidylglycerol/phosphatidylinositol transfer protein</fullName>
    </recommendedName>
</protein>
<keyword evidence="5" id="KW-0813">Transport</keyword>
<keyword evidence="7" id="KW-0445">Lipid transport</keyword>
<dbReference type="EMBL" id="JAEPQZ010000013">
    <property type="protein sequence ID" value="KAG2174192.1"/>
    <property type="molecule type" value="Genomic_DNA"/>
</dbReference>
<dbReference type="GO" id="GO:0032366">
    <property type="term" value="P:intracellular sterol transport"/>
    <property type="evidence" value="ECO:0007669"/>
    <property type="project" value="InterPro"/>
</dbReference>
<evidence type="ECO:0000256" key="7">
    <source>
        <dbReference type="ARBA" id="ARBA00023055"/>
    </source>
</evidence>
<keyword evidence="6" id="KW-0732">Signal</keyword>
<comment type="similarity">
    <text evidence="2">Belongs to the NPC2 family.</text>
</comment>
<dbReference type="CDD" id="cd00917">
    <property type="entry name" value="PG-PI_TP"/>
    <property type="match status" value="1"/>
</dbReference>
<evidence type="ECO:0000256" key="4">
    <source>
        <dbReference type="ARBA" id="ARBA00016056"/>
    </source>
</evidence>
<dbReference type="OrthoDB" id="6409159at2759"/>
<evidence type="ECO:0000256" key="3">
    <source>
        <dbReference type="ARBA" id="ARBA00011245"/>
    </source>
</evidence>
<dbReference type="PANTHER" id="PTHR11306">
    <property type="entry name" value="NIEMANN PICK TYPE C2 PROTEIN NPC2-RELATED"/>
    <property type="match status" value="1"/>
</dbReference>
<evidence type="ECO:0000313" key="10">
    <source>
        <dbReference type="Proteomes" id="UP000654370"/>
    </source>
</evidence>
<proteinExistence type="inferred from homology"/>
<reference evidence="9" key="1">
    <citation type="submission" date="2020-12" db="EMBL/GenBank/DDBJ databases">
        <title>Metabolic potential, ecology and presence of endohyphal bacteria is reflected in genomic diversity of Mucoromycotina.</title>
        <authorList>
            <person name="Muszewska A."/>
            <person name="Okrasinska A."/>
            <person name="Steczkiewicz K."/>
            <person name="Drgas O."/>
            <person name="Orlowska M."/>
            <person name="Perlinska-Lenart U."/>
            <person name="Aleksandrzak-Piekarczyk T."/>
            <person name="Szatraj K."/>
            <person name="Zielenkiewicz U."/>
            <person name="Pilsyk S."/>
            <person name="Malc E."/>
            <person name="Mieczkowski P."/>
            <person name="Kruszewska J.S."/>
            <person name="Biernat P."/>
            <person name="Pawlowska J."/>
        </authorList>
    </citation>
    <scope>NUCLEOTIDE SEQUENCE</scope>
    <source>
        <strain evidence="9">WA0000067209</strain>
    </source>
</reference>
<dbReference type="InterPro" id="IPR003172">
    <property type="entry name" value="ML_dom"/>
</dbReference>
<accession>A0A8H7PHP7</accession>
<dbReference type="AlphaFoldDB" id="A0A8H7PHP7"/>